<name>A0A9X6NJN5_HYPEX</name>
<dbReference type="AlphaFoldDB" id="A0A9X6NJN5"/>
<reference evidence="2" key="1">
    <citation type="submission" date="2017-01" db="EMBL/GenBank/DDBJ databases">
        <title>Comparative genomics of anhydrobiosis in the tardigrade Hypsibius dujardini.</title>
        <authorList>
            <person name="Yoshida Y."/>
            <person name="Koutsovoulos G."/>
            <person name="Laetsch D."/>
            <person name="Stevens L."/>
            <person name="Kumar S."/>
            <person name="Horikawa D."/>
            <person name="Ishino K."/>
            <person name="Komine S."/>
            <person name="Tomita M."/>
            <person name="Blaxter M."/>
            <person name="Arakawa K."/>
        </authorList>
    </citation>
    <scope>NUCLEOTIDE SEQUENCE [LARGE SCALE GENOMIC DNA]</scope>
    <source>
        <strain evidence="2">Z151</strain>
    </source>
</reference>
<protein>
    <submittedName>
        <fullName evidence="1">Uncharacterized protein</fullName>
    </submittedName>
</protein>
<feature type="non-terminal residue" evidence="1">
    <location>
        <position position="1"/>
    </location>
</feature>
<comment type="caution">
    <text evidence="1">The sequence shown here is derived from an EMBL/GenBank/DDBJ whole genome shotgun (WGS) entry which is preliminary data.</text>
</comment>
<proteinExistence type="predicted"/>
<accession>A0A9X6NJN5</accession>
<dbReference type="Proteomes" id="UP000192578">
    <property type="component" value="Unassembled WGS sequence"/>
</dbReference>
<evidence type="ECO:0000313" key="1">
    <source>
        <dbReference type="EMBL" id="OWA53971.1"/>
    </source>
</evidence>
<gene>
    <name evidence="1" type="ORF">BV898_18394</name>
</gene>
<evidence type="ECO:0000313" key="2">
    <source>
        <dbReference type="Proteomes" id="UP000192578"/>
    </source>
</evidence>
<organism evidence="1 2">
    <name type="scientific">Hypsibius exemplaris</name>
    <name type="common">Freshwater tardigrade</name>
    <dbReference type="NCBI Taxonomy" id="2072580"/>
    <lineage>
        <taxon>Eukaryota</taxon>
        <taxon>Metazoa</taxon>
        <taxon>Ecdysozoa</taxon>
        <taxon>Tardigrada</taxon>
        <taxon>Eutardigrada</taxon>
        <taxon>Parachela</taxon>
        <taxon>Hypsibioidea</taxon>
        <taxon>Hypsibiidae</taxon>
        <taxon>Hypsibius</taxon>
    </lineage>
</organism>
<sequence>RCGLRCGLHTSSVESWEAFVKALGSDIPSHFTGKHKSIYKFSKLGEVNADGMEKFRHELIILPESSGFKRVLDFKLGEERDISRYLNPVNVSYHFPQWRGAFVRWNFIPRVNCEGDVLPALDGFPVQADFGIVFSDFDSEAKLSSTDWRHSRISIPSWNIDGDFVTELANSHLPVAILKDHLMRKS</sequence>
<dbReference type="EMBL" id="MTYJ01000361">
    <property type="protein sequence ID" value="OWA53971.1"/>
    <property type="molecule type" value="Genomic_DNA"/>
</dbReference>
<keyword evidence="2" id="KW-1185">Reference proteome</keyword>